<evidence type="ECO:0000256" key="1">
    <source>
        <dbReference type="ARBA" id="ARBA00004123"/>
    </source>
</evidence>
<dbReference type="PROSITE" id="PS50082">
    <property type="entry name" value="WD_REPEATS_2"/>
    <property type="match status" value="2"/>
</dbReference>
<evidence type="ECO:0000256" key="10">
    <source>
        <dbReference type="ARBA" id="ARBA00023242"/>
    </source>
</evidence>
<evidence type="ECO:0000313" key="18">
    <source>
        <dbReference type="Proteomes" id="UP001085076"/>
    </source>
</evidence>
<dbReference type="GO" id="GO:0042802">
    <property type="term" value="F:identical protein binding"/>
    <property type="evidence" value="ECO:0007669"/>
    <property type="project" value="UniProtKB-ARBA"/>
</dbReference>
<dbReference type="GO" id="GO:0061630">
    <property type="term" value="F:ubiquitin protein ligase activity"/>
    <property type="evidence" value="ECO:0007669"/>
    <property type="project" value="InterPro"/>
</dbReference>
<dbReference type="PROSITE" id="PS50089">
    <property type="entry name" value="ZF_RING_2"/>
    <property type="match status" value="1"/>
</dbReference>
<dbReference type="Pfam" id="PF00400">
    <property type="entry name" value="WD40"/>
    <property type="match status" value="2"/>
</dbReference>
<feature type="coiled-coil region" evidence="14">
    <location>
        <begin position="148"/>
        <end position="212"/>
    </location>
</feature>
<dbReference type="Gene3D" id="2.130.10.10">
    <property type="entry name" value="YVTN repeat-like/Quinoprotein amine dehydrogenase"/>
    <property type="match status" value="1"/>
</dbReference>
<dbReference type="PROSITE" id="PS50294">
    <property type="entry name" value="WD_REPEATS_REGION"/>
    <property type="match status" value="1"/>
</dbReference>
<keyword evidence="11" id="KW-0607">Phytochrome signaling pathway</keyword>
<proteinExistence type="predicted"/>
<keyword evidence="8" id="KW-0862">Zinc</keyword>
<dbReference type="SUPFAM" id="SSF50978">
    <property type="entry name" value="WD40 repeat-like"/>
    <property type="match status" value="1"/>
</dbReference>
<dbReference type="InterPro" id="IPR036322">
    <property type="entry name" value="WD40_repeat_dom_sf"/>
</dbReference>
<reference evidence="17" key="1">
    <citation type="submission" date="2021-03" db="EMBL/GenBank/DDBJ databases">
        <authorList>
            <person name="Li Z."/>
            <person name="Yang C."/>
        </authorList>
    </citation>
    <scope>NUCLEOTIDE SEQUENCE</scope>
    <source>
        <strain evidence="17">Dzin_1.0</strain>
        <tissue evidence="17">Leaf</tissue>
    </source>
</reference>
<dbReference type="SMART" id="SM00184">
    <property type="entry name" value="RING"/>
    <property type="match status" value="1"/>
</dbReference>
<dbReference type="InterPro" id="IPR017907">
    <property type="entry name" value="Znf_RING_CS"/>
</dbReference>
<evidence type="ECO:0000259" key="16">
    <source>
        <dbReference type="PROSITE" id="PS50089"/>
    </source>
</evidence>
<keyword evidence="3" id="KW-0808">Transferase</keyword>
<dbReference type="OrthoDB" id="273771at2759"/>
<dbReference type="InterPro" id="IPR015943">
    <property type="entry name" value="WD40/YVTN_repeat-like_dom_sf"/>
</dbReference>
<keyword evidence="7" id="KW-0833">Ubl conjugation pathway</keyword>
<feature type="domain" description="RING-type" evidence="16">
    <location>
        <begin position="62"/>
        <end position="99"/>
    </location>
</feature>
<evidence type="ECO:0000256" key="13">
    <source>
        <dbReference type="PROSITE-ProRule" id="PRU00221"/>
    </source>
</evidence>
<feature type="repeat" description="WD" evidence="13">
    <location>
        <begin position="558"/>
        <end position="598"/>
    </location>
</feature>
<dbReference type="InterPro" id="IPR042755">
    <property type="entry name" value="COP1"/>
</dbReference>
<evidence type="ECO:0000256" key="14">
    <source>
        <dbReference type="SAM" id="Coils"/>
    </source>
</evidence>
<gene>
    <name evidence="17" type="ORF">J5N97_004911</name>
</gene>
<dbReference type="EMBL" id="JAGGNH010000001">
    <property type="protein sequence ID" value="KAJ0986555.1"/>
    <property type="molecule type" value="Genomic_DNA"/>
</dbReference>
<feature type="region of interest" description="Disordered" evidence="15">
    <location>
        <begin position="276"/>
        <end position="297"/>
    </location>
</feature>
<evidence type="ECO:0000256" key="12">
    <source>
        <dbReference type="PROSITE-ProRule" id="PRU00175"/>
    </source>
</evidence>
<dbReference type="InterPro" id="IPR019775">
    <property type="entry name" value="WD40_repeat_CS"/>
</dbReference>
<evidence type="ECO:0000256" key="6">
    <source>
        <dbReference type="ARBA" id="ARBA00022771"/>
    </source>
</evidence>
<evidence type="ECO:0000256" key="15">
    <source>
        <dbReference type="SAM" id="MobiDB-lite"/>
    </source>
</evidence>
<dbReference type="PANTHER" id="PTHR44080:SF1">
    <property type="entry name" value="E3 UBIQUITIN-PROTEIN LIGASE COP1"/>
    <property type="match status" value="1"/>
</dbReference>
<evidence type="ECO:0000313" key="17">
    <source>
        <dbReference type="EMBL" id="KAJ0986555.1"/>
    </source>
</evidence>
<reference evidence="17" key="2">
    <citation type="journal article" date="2022" name="Hortic Res">
        <title>The genome of Dioscorea zingiberensis sheds light on the biosynthesis, origin and evolution of the medicinally important diosgenin saponins.</title>
        <authorList>
            <person name="Li Y."/>
            <person name="Tan C."/>
            <person name="Li Z."/>
            <person name="Guo J."/>
            <person name="Li S."/>
            <person name="Chen X."/>
            <person name="Wang C."/>
            <person name="Dai X."/>
            <person name="Yang H."/>
            <person name="Song W."/>
            <person name="Hou L."/>
            <person name="Xu J."/>
            <person name="Tong Z."/>
            <person name="Xu A."/>
            <person name="Yuan X."/>
            <person name="Wang W."/>
            <person name="Yang Q."/>
            <person name="Chen L."/>
            <person name="Sun Z."/>
            <person name="Wang K."/>
            <person name="Pan B."/>
            <person name="Chen J."/>
            <person name="Bao Y."/>
            <person name="Liu F."/>
            <person name="Qi X."/>
            <person name="Gang D.R."/>
            <person name="Wen J."/>
            <person name="Li J."/>
        </authorList>
    </citation>
    <scope>NUCLEOTIDE SEQUENCE</scope>
    <source>
        <strain evidence="17">Dzin_1.0</strain>
    </source>
</reference>
<comment type="caution">
    <text evidence="17">The sequence shown here is derived from an EMBL/GenBank/DDBJ whole genome shotgun (WGS) entry which is preliminary data.</text>
</comment>
<dbReference type="CDD" id="cd16504">
    <property type="entry name" value="RING-HC_COP1"/>
    <property type="match status" value="1"/>
</dbReference>
<evidence type="ECO:0000256" key="8">
    <source>
        <dbReference type="ARBA" id="ARBA00022833"/>
    </source>
</evidence>
<keyword evidence="4" id="KW-0479">Metal-binding</keyword>
<dbReference type="InterPro" id="IPR001680">
    <property type="entry name" value="WD40_rpt"/>
</dbReference>
<feature type="region of interest" description="Disordered" evidence="15">
    <location>
        <begin position="1"/>
        <end position="26"/>
    </location>
</feature>
<keyword evidence="18" id="KW-1185">Reference proteome</keyword>
<evidence type="ECO:0000256" key="2">
    <source>
        <dbReference type="ARBA" id="ARBA00022574"/>
    </source>
</evidence>
<dbReference type="Pfam" id="PF13923">
    <property type="entry name" value="zf-C3HC4_2"/>
    <property type="match status" value="1"/>
</dbReference>
<dbReference type="SUPFAM" id="SSF57850">
    <property type="entry name" value="RING/U-box"/>
    <property type="match status" value="1"/>
</dbReference>
<evidence type="ECO:0000256" key="3">
    <source>
        <dbReference type="ARBA" id="ARBA00022679"/>
    </source>
</evidence>
<sequence length="689" mass="77165">MGDASAGALVPSVVKTEQRTSPVGAFSTSETTDAAAGMAAEAGPDAAAEAVPEAEQDKDLLCPICMGIIKDAFLTACGHSFCYMCIVTHLQNKSDCPCCAHYLTKNHLYPNFLLNKLLKKTSVRQVAKSASPIEHLRLALQQGCEMSVKDLDTLLSLLSEKKRKMEQQEAETNMQILLDFLHCLRKQKLEELNEVQTDLQFIKDDINAVERNRIELYRARERYSVKLRMFLDDPVSTKLWPSVIDKQNNIPVSGARSSHGGTCSGNFQSKKVDMKTHGSYQGNQRKDAFNGSDPQHTLTQSGLAIARKRRVHAQFNELQECYLQKRRNGANNLQKQDERDLNIIKREGYTAGLEDFQSVLTTFTRYSRLRVIAELRHGDLFHPANIVSSIEFDRDDELFATAGVSKRIKVFEFSTVVNEPADVHCPVVEMSTRSKLSCLSWNKYSKNIIASSDYEGIVTVWDVNTRQSMMEYEEHEKRAWSVDFSRTEPSMLVSGSDDCKVKVWCTNQEASVLNIDMKANICCVKYNPGSSVHVAVGSADHHIHYFDLRNTSAPVHVFRGHRKTVSYVKFLSNNELASASTDSTLCLWDVKENNLVRIFKGHTNEKNFVGLTVNSEYISCGSETNEVFLYHKAISRPAAWHRFGSTTDIDDTDDDAAAYFISAVCWKSDSPTLLTANSQGTIKVLVLAA</sequence>
<dbReference type="SMART" id="SM00320">
    <property type="entry name" value="WD40"/>
    <property type="match status" value="7"/>
</dbReference>
<dbReference type="Proteomes" id="UP001085076">
    <property type="component" value="Miscellaneous, Linkage group lg01"/>
</dbReference>
<organism evidence="17 18">
    <name type="scientific">Dioscorea zingiberensis</name>
    <dbReference type="NCBI Taxonomy" id="325984"/>
    <lineage>
        <taxon>Eukaryota</taxon>
        <taxon>Viridiplantae</taxon>
        <taxon>Streptophyta</taxon>
        <taxon>Embryophyta</taxon>
        <taxon>Tracheophyta</taxon>
        <taxon>Spermatophyta</taxon>
        <taxon>Magnoliopsida</taxon>
        <taxon>Liliopsida</taxon>
        <taxon>Dioscoreales</taxon>
        <taxon>Dioscoreaceae</taxon>
        <taxon>Dioscorea</taxon>
    </lineage>
</organism>
<feature type="repeat" description="WD" evidence="13">
    <location>
        <begin position="472"/>
        <end position="504"/>
    </location>
</feature>
<keyword evidence="6 12" id="KW-0863">Zinc-finger</keyword>
<comment type="subcellular location">
    <subcellularLocation>
        <location evidence="1">Nucleus</location>
    </subcellularLocation>
</comment>
<dbReference type="Gene3D" id="3.30.40.10">
    <property type="entry name" value="Zinc/RING finger domain, C3HC4 (zinc finger)"/>
    <property type="match status" value="1"/>
</dbReference>
<dbReference type="PROSITE" id="PS00678">
    <property type="entry name" value="WD_REPEATS_1"/>
    <property type="match status" value="1"/>
</dbReference>
<dbReference type="PROSITE" id="PS00518">
    <property type="entry name" value="ZF_RING_1"/>
    <property type="match status" value="1"/>
</dbReference>
<dbReference type="GO" id="GO:0009585">
    <property type="term" value="P:red, far-red light phototransduction"/>
    <property type="evidence" value="ECO:0007669"/>
    <property type="project" value="UniProtKB-KW"/>
</dbReference>
<evidence type="ECO:0000256" key="5">
    <source>
        <dbReference type="ARBA" id="ARBA00022737"/>
    </source>
</evidence>
<dbReference type="GO" id="GO:0043161">
    <property type="term" value="P:proteasome-mediated ubiquitin-dependent protein catabolic process"/>
    <property type="evidence" value="ECO:0007669"/>
    <property type="project" value="TreeGrafter"/>
</dbReference>
<keyword evidence="10" id="KW-0539">Nucleus</keyword>
<evidence type="ECO:0000256" key="4">
    <source>
        <dbReference type="ARBA" id="ARBA00022723"/>
    </source>
</evidence>
<keyword evidence="5" id="KW-0677">Repeat</keyword>
<evidence type="ECO:0000256" key="9">
    <source>
        <dbReference type="ARBA" id="ARBA00023054"/>
    </source>
</evidence>
<accession>A0A9D5D740</accession>
<dbReference type="GO" id="GO:0008270">
    <property type="term" value="F:zinc ion binding"/>
    <property type="evidence" value="ECO:0007669"/>
    <property type="project" value="UniProtKB-KW"/>
</dbReference>
<name>A0A9D5D740_9LILI</name>
<dbReference type="InterPro" id="IPR001841">
    <property type="entry name" value="Znf_RING"/>
</dbReference>
<dbReference type="InterPro" id="IPR013083">
    <property type="entry name" value="Znf_RING/FYVE/PHD"/>
</dbReference>
<keyword evidence="2 13" id="KW-0853">WD repeat</keyword>
<dbReference type="AlphaFoldDB" id="A0A9D5D740"/>
<dbReference type="FunFam" id="2.130.10.10:FF:000090">
    <property type="entry name" value="E3 ubiquitin-protein ligase RFWD2 isoform X1"/>
    <property type="match status" value="1"/>
</dbReference>
<keyword evidence="9 14" id="KW-0175">Coiled coil</keyword>
<protein>
    <recommendedName>
        <fullName evidence="16">RING-type domain-containing protein</fullName>
    </recommendedName>
</protein>
<evidence type="ECO:0000256" key="11">
    <source>
        <dbReference type="ARBA" id="ARBA00084091"/>
    </source>
</evidence>
<evidence type="ECO:0000256" key="7">
    <source>
        <dbReference type="ARBA" id="ARBA00022786"/>
    </source>
</evidence>
<dbReference type="PANTHER" id="PTHR44080">
    <property type="entry name" value="E3 UBIQUITIN-PROTEIN LIGASE COP1"/>
    <property type="match status" value="1"/>
</dbReference>
<dbReference type="GO" id="GO:0005634">
    <property type="term" value="C:nucleus"/>
    <property type="evidence" value="ECO:0007669"/>
    <property type="project" value="UniProtKB-SubCell"/>
</dbReference>